<reference evidence="2" key="1">
    <citation type="submission" date="2022-12" db="EMBL/GenBank/DDBJ databases">
        <title>Reference genome sequencing for broad-spectrum identification of bacterial and archaeal isolates by mass spectrometry.</title>
        <authorList>
            <person name="Sekiguchi Y."/>
            <person name="Tourlousse D.M."/>
        </authorList>
    </citation>
    <scope>NUCLEOTIDE SEQUENCE</scope>
    <source>
        <strain evidence="2">14</strain>
    </source>
</reference>
<feature type="domain" description="GP-PDE" evidence="1">
    <location>
        <begin position="8"/>
        <end position="244"/>
    </location>
</feature>
<dbReference type="PROSITE" id="PS51704">
    <property type="entry name" value="GP_PDE"/>
    <property type="match status" value="1"/>
</dbReference>
<proteinExistence type="predicted"/>
<dbReference type="EMBL" id="BSDP01000001">
    <property type="protein sequence ID" value="GLI28929.1"/>
    <property type="molecule type" value="Genomic_DNA"/>
</dbReference>
<evidence type="ECO:0000313" key="3">
    <source>
        <dbReference type="Proteomes" id="UP001144396"/>
    </source>
</evidence>
<keyword evidence="3" id="KW-1185">Reference proteome</keyword>
<dbReference type="PANTHER" id="PTHR43805:SF1">
    <property type="entry name" value="GP-PDE DOMAIN-CONTAINING PROTEIN"/>
    <property type="match status" value="1"/>
</dbReference>
<name>A0A9W6D144_9MICO</name>
<dbReference type="SUPFAM" id="SSF51695">
    <property type="entry name" value="PLC-like phosphodiesterases"/>
    <property type="match status" value="1"/>
</dbReference>
<dbReference type="InterPro" id="IPR017946">
    <property type="entry name" value="PLC-like_Pdiesterase_TIM-brl"/>
</dbReference>
<dbReference type="GO" id="GO:0006629">
    <property type="term" value="P:lipid metabolic process"/>
    <property type="evidence" value="ECO:0007669"/>
    <property type="project" value="InterPro"/>
</dbReference>
<comment type="caution">
    <text evidence="2">The sequence shown here is derived from an EMBL/GenBank/DDBJ whole genome shotgun (WGS) entry which is preliminary data.</text>
</comment>
<evidence type="ECO:0000313" key="2">
    <source>
        <dbReference type="EMBL" id="GLI28929.1"/>
    </source>
</evidence>
<evidence type="ECO:0000259" key="1">
    <source>
        <dbReference type="PROSITE" id="PS51704"/>
    </source>
</evidence>
<dbReference type="Gene3D" id="3.20.20.190">
    <property type="entry name" value="Phosphatidylinositol (PI) phosphodiesterase"/>
    <property type="match status" value="1"/>
</dbReference>
<organism evidence="2 3">
    <name type="scientific">Agromyces rhizosphaerae</name>
    <dbReference type="NCBI Taxonomy" id="88374"/>
    <lineage>
        <taxon>Bacteria</taxon>
        <taxon>Bacillati</taxon>
        <taxon>Actinomycetota</taxon>
        <taxon>Actinomycetes</taxon>
        <taxon>Micrococcales</taxon>
        <taxon>Microbacteriaceae</taxon>
        <taxon>Agromyces</taxon>
    </lineage>
</organism>
<dbReference type="Proteomes" id="UP001144396">
    <property type="component" value="Unassembled WGS sequence"/>
</dbReference>
<dbReference type="GO" id="GO:0008081">
    <property type="term" value="F:phosphoric diester hydrolase activity"/>
    <property type="evidence" value="ECO:0007669"/>
    <property type="project" value="InterPro"/>
</dbReference>
<dbReference type="RefSeq" id="WP_281886711.1">
    <property type="nucleotide sequence ID" value="NZ_BSDP01000001.1"/>
</dbReference>
<dbReference type="InterPro" id="IPR030395">
    <property type="entry name" value="GP_PDE_dom"/>
</dbReference>
<gene>
    <name evidence="2" type="ORF">ARHIZOSPH14_31710</name>
</gene>
<accession>A0A9W6D144</accession>
<dbReference type="Pfam" id="PF03009">
    <property type="entry name" value="GDPD"/>
    <property type="match status" value="1"/>
</dbReference>
<dbReference type="AlphaFoldDB" id="A0A9W6D144"/>
<sequence>MLLEGPPPRVLAHRGLALDAPENTLAAFRAALATGIRIVETDVHLSADGIAMVAHDPDLRRVAGLDRKVSDLTAAELAGLDLGGGHGMPMLAEALAEFPDARFNIDLKAEDVLAPAVAAIRTAGASDRVLLTSFDEGRRVRAAQALPCVATSPGSLGVLRVLVATWVRSGRSVRRMLRGAVALQVPESVRGLRIVTPRFVRRVHEAGAEVHVWTVNEPADMHRLLDLGVDGIVTDRADLAVAVLRERSPG</sequence>
<protein>
    <submittedName>
        <fullName evidence="2">Glycerophosphoryl diester phosphodiesterase</fullName>
    </submittedName>
</protein>
<dbReference type="PANTHER" id="PTHR43805">
    <property type="entry name" value="GLYCEROPHOSPHORYL DIESTER PHOSPHODIESTERASE"/>
    <property type="match status" value="1"/>
</dbReference>
<dbReference type="CDD" id="cd08561">
    <property type="entry name" value="GDPD_cytoplasmic_ScUgpQ2_like"/>
    <property type="match status" value="1"/>
</dbReference>